<dbReference type="AlphaFoldDB" id="A0A423SXD5"/>
<feature type="transmembrane region" description="Helical" evidence="1">
    <location>
        <begin position="185"/>
        <end position="207"/>
    </location>
</feature>
<accession>A0A423SXD5</accession>
<keyword evidence="1" id="KW-0812">Transmembrane</keyword>
<organism evidence="2 3">
    <name type="scientific">Penaeus vannamei</name>
    <name type="common">Whiteleg shrimp</name>
    <name type="synonym">Litopenaeus vannamei</name>
    <dbReference type="NCBI Taxonomy" id="6689"/>
    <lineage>
        <taxon>Eukaryota</taxon>
        <taxon>Metazoa</taxon>
        <taxon>Ecdysozoa</taxon>
        <taxon>Arthropoda</taxon>
        <taxon>Crustacea</taxon>
        <taxon>Multicrustacea</taxon>
        <taxon>Malacostraca</taxon>
        <taxon>Eumalacostraca</taxon>
        <taxon>Eucarida</taxon>
        <taxon>Decapoda</taxon>
        <taxon>Dendrobranchiata</taxon>
        <taxon>Penaeoidea</taxon>
        <taxon>Penaeidae</taxon>
        <taxon>Penaeus</taxon>
    </lineage>
</organism>
<reference evidence="2 3" key="1">
    <citation type="submission" date="2018-04" db="EMBL/GenBank/DDBJ databases">
        <authorList>
            <person name="Zhang X."/>
            <person name="Yuan J."/>
            <person name="Li F."/>
            <person name="Xiang J."/>
        </authorList>
    </citation>
    <scope>NUCLEOTIDE SEQUENCE [LARGE SCALE GENOMIC DNA]</scope>
    <source>
        <tissue evidence="2">Muscle</tissue>
    </source>
</reference>
<dbReference type="Proteomes" id="UP000283509">
    <property type="component" value="Unassembled WGS sequence"/>
</dbReference>
<sequence length="456" mass="51415">MSVTFFDAVSPITITRASVLSCSRTIVPSLCLSLSSFVLAFGPLFLFSWSLIFLLFPFGSVSGLFPLRSFLCLLFSFLVLPPPSFSSFSWSSLRSLFLSFSLSLRLFFGSLFLFSWSPFFLLRSCLRSSLSLLLVFLFPSSSFSRSLGLFFLLRSFLCLLFSFLGLPFSSFVLAFGFFFSSLGLSFSSFVLAFGPLFPFSWFSFFLLRLFSVSWSPLFLLRSCLRSSFSLHLVSLFPSSFLPLVLFFSSHVFSFSFFALFSASFLFSWSPFFLLRPRLSLLLVSLFLPSSSHSASSSPLLTPLFPRLSISLFLHSSSFSPSCPPVDLLYSSLVLFFLFRPPLGLLSSFSLSLLRPFILPSRPSFFSSFHPLPDLFLLLSPFPFPPPPSFVLVYPQTRIVHFQLTPPLPSLTPSPFSTLSHDTHLHPPSYPPPPRHSIIQQTLFLRAYKVAREPLHK</sequence>
<feature type="transmembrane region" description="Helical" evidence="1">
    <location>
        <begin position="151"/>
        <end position="179"/>
    </location>
</feature>
<feature type="transmembrane region" description="Helical" evidence="1">
    <location>
        <begin position="62"/>
        <end position="81"/>
    </location>
</feature>
<comment type="caution">
    <text evidence="2">The sequence shown here is derived from an EMBL/GenBank/DDBJ whole genome shotgun (WGS) entry which is preliminary data.</text>
</comment>
<feature type="transmembrane region" description="Helical" evidence="1">
    <location>
        <begin position="254"/>
        <end position="273"/>
    </location>
</feature>
<feature type="transmembrane region" description="Helical" evidence="1">
    <location>
        <begin position="30"/>
        <end position="56"/>
    </location>
</feature>
<keyword evidence="1" id="KW-1133">Transmembrane helix</keyword>
<dbReference type="EMBL" id="QCYY01002634">
    <property type="protein sequence ID" value="ROT68803.1"/>
    <property type="molecule type" value="Genomic_DNA"/>
</dbReference>
<protein>
    <submittedName>
        <fullName evidence="2">Uncharacterized protein</fullName>
    </submittedName>
</protein>
<keyword evidence="3" id="KW-1185">Reference proteome</keyword>
<evidence type="ECO:0000313" key="3">
    <source>
        <dbReference type="Proteomes" id="UP000283509"/>
    </source>
</evidence>
<reference evidence="2 3" key="2">
    <citation type="submission" date="2019-01" db="EMBL/GenBank/DDBJ databases">
        <title>The decoding of complex shrimp genome reveals the adaptation for benthos swimmer, frequently molting mechanism and breeding impact on genome.</title>
        <authorList>
            <person name="Sun Y."/>
            <person name="Gao Y."/>
            <person name="Yu Y."/>
        </authorList>
    </citation>
    <scope>NUCLEOTIDE SEQUENCE [LARGE SCALE GENOMIC DNA]</scope>
    <source>
        <tissue evidence="2">Muscle</tissue>
    </source>
</reference>
<feature type="transmembrane region" description="Helical" evidence="1">
    <location>
        <begin position="93"/>
        <end position="114"/>
    </location>
</feature>
<name>A0A423SXD5_PENVA</name>
<keyword evidence="1" id="KW-0472">Membrane</keyword>
<evidence type="ECO:0000313" key="2">
    <source>
        <dbReference type="EMBL" id="ROT68803.1"/>
    </source>
</evidence>
<feature type="transmembrane region" description="Helical" evidence="1">
    <location>
        <begin position="228"/>
        <end position="248"/>
    </location>
</feature>
<evidence type="ECO:0000256" key="1">
    <source>
        <dbReference type="SAM" id="Phobius"/>
    </source>
</evidence>
<proteinExistence type="predicted"/>
<gene>
    <name evidence="2" type="ORF">C7M84_013051</name>
</gene>